<proteinExistence type="predicted"/>
<name>A0A0F9RC97_9ZZZZ</name>
<organism evidence="1">
    <name type="scientific">marine sediment metagenome</name>
    <dbReference type="NCBI Taxonomy" id="412755"/>
    <lineage>
        <taxon>unclassified sequences</taxon>
        <taxon>metagenomes</taxon>
        <taxon>ecological metagenomes</taxon>
    </lineage>
</organism>
<gene>
    <name evidence="1" type="ORF">LCGC14_0595140</name>
</gene>
<evidence type="ECO:0000313" key="1">
    <source>
        <dbReference type="EMBL" id="KKN54165.1"/>
    </source>
</evidence>
<reference evidence="1" key="1">
    <citation type="journal article" date="2015" name="Nature">
        <title>Complex archaea that bridge the gap between prokaryotes and eukaryotes.</title>
        <authorList>
            <person name="Spang A."/>
            <person name="Saw J.H."/>
            <person name="Jorgensen S.L."/>
            <person name="Zaremba-Niedzwiedzka K."/>
            <person name="Martijn J."/>
            <person name="Lind A.E."/>
            <person name="van Eijk R."/>
            <person name="Schleper C."/>
            <person name="Guy L."/>
            <person name="Ettema T.J."/>
        </authorList>
    </citation>
    <scope>NUCLEOTIDE SEQUENCE</scope>
</reference>
<comment type="caution">
    <text evidence="1">The sequence shown here is derived from an EMBL/GenBank/DDBJ whole genome shotgun (WGS) entry which is preliminary data.</text>
</comment>
<accession>A0A0F9RC97</accession>
<protein>
    <submittedName>
        <fullName evidence="1">Uncharacterized protein</fullName>
    </submittedName>
</protein>
<dbReference type="AlphaFoldDB" id="A0A0F9RC97"/>
<sequence>MSNKVLIAIIGAILGVAVTRIERKADSSTHAVIGAIVGSTLATQLVKPRSTNS</sequence>
<dbReference type="EMBL" id="LAZR01000940">
    <property type="protein sequence ID" value="KKN54165.1"/>
    <property type="molecule type" value="Genomic_DNA"/>
</dbReference>